<reference evidence="3 4" key="1">
    <citation type="submission" date="2022-08" db="EMBL/GenBank/DDBJ databases">
        <title>Reclassification of Massilia species as members of the genera Telluria, Duganella, Pseudoduganella, Mokoshia gen. nov. and Zemynaea gen. nov. using orthogonal and non-orthogonal genome-based approaches.</title>
        <authorList>
            <person name="Bowman J.P."/>
        </authorList>
    </citation>
    <scope>NUCLEOTIDE SEQUENCE [LARGE SCALE GENOMIC DNA]</scope>
    <source>
        <strain evidence="3 4">JCM 31661</strain>
    </source>
</reference>
<dbReference type="Proteomes" id="UP001206572">
    <property type="component" value="Unassembled WGS sequence"/>
</dbReference>
<dbReference type="RefSeq" id="WP_258830344.1">
    <property type="nucleotide sequence ID" value="NZ_JANUHA010000027.1"/>
</dbReference>
<evidence type="ECO:0000259" key="2">
    <source>
        <dbReference type="Pfam" id="PF09832"/>
    </source>
</evidence>
<evidence type="ECO:0000313" key="4">
    <source>
        <dbReference type="Proteomes" id="UP001206572"/>
    </source>
</evidence>
<dbReference type="EMBL" id="JANUHA010000027">
    <property type="protein sequence ID" value="MCS0599348.1"/>
    <property type="molecule type" value="Genomic_DNA"/>
</dbReference>
<protein>
    <submittedName>
        <fullName evidence="3">DUF2059 domain-containing protein</fullName>
    </submittedName>
</protein>
<evidence type="ECO:0000313" key="3">
    <source>
        <dbReference type="EMBL" id="MCS0599348.1"/>
    </source>
</evidence>
<proteinExistence type="predicted"/>
<sequence>MKKFVLALSAAATFAAFPSFALAAQGAEQQTTVAVKAMFDAMQIRKNMVAMYSEMQKAMPGMMRQQVASMIQADTSMNDEQKKEALAKFEEKLPGLSQSIAAIFNDETMIDDMINEMVPLYANNYTVAEIKQLTAFYQSPVGRKMMTLTPKLAAEGMAIGQRVMNPRLGKLMQDSMQQMQQEVKKQ</sequence>
<comment type="caution">
    <text evidence="3">The sequence shown here is derived from an EMBL/GenBank/DDBJ whole genome shotgun (WGS) entry which is preliminary data.</text>
</comment>
<feature type="chain" id="PRO_5045956628" evidence="1">
    <location>
        <begin position="24"/>
        <end position="186"/>
    </location>
</feature>
<organism evidence="3 4">
    <name type="scientific">Massilia agri</name>
    <dbReference type="NCBI Taxonomy" id="1886785"/>
    <lineage>
        <taxon>Bacteria</taxon>
        <taxon>Pseudomonadati</taxon>
        <taxon>Pseudomonadota</taxon>
        <taxon>Betaproteobacteria</taxon>
        <taxon>Burkholderiales</taxon>
        <taxon>Oxalobacteraceae</taxon>
        <taxon>Telluria group</taxon>
        <taxon>Massilia</taxon>
    </lineage>
</organism>
<keyword evidence="4" id="KW-1185">Reference proteome</keyword>
<feature type="signal peptide" evidence="1">
    <location>
        <begin position="1"/>
        <end position="23"/>
    </location>
</feature>
<dbReference type="Pfam" id="PF09832">
    <property type="entry name" value="DUF2059"/>
    <property type="match status" value="1"/>
</dbReference>
<gene>
    <name evidence="3" type="ORF">NX780_23660</name>
</gene>
<keyword evidence="1" id="KW-0732">Signal</keyword>
<accession>A0ABT2ASY9</accession>
<name>A0ABT2ASY9_9BURK</name>
<dbReference type="InterPro" id="IPR018637">
    <property type="entry name" value="DUF2059"/>
</dbReference>
<evidence type="ECO:0000256" key="1">
    <source>
        <dbReference type="SAM" id="SignalP"/>
    </source>
</evidence>
<feature type="domain" description="DUF2059" evidence="2">
    <location>
        <begin position="111"/>
        <end position="166"/>
    </location>
</feature>